<dbReference type="Gene3D" id="3.30.1370.220">
    <property type="match status" value="1"/>
</dbReference>
<feature type="domain" description="Tail sheath protein C-terminal" evidence="4">
    <location>
        <begin position="379"/>
        <end position="486"/>
    </location>
</feature>
<dbReference type="InterPro" id="IPR020287">
    <property type="entry name" value="Tail_sheath_C"/>
</dbReference>
<sequence>MGGNWSATDKPVLPGFFLNFQAAALNAIVPGSQGIVIVPVRANWGPVGQFVEIASEKELVDAYTVDETGGATAYTSIRLALLGAPQKVIGYRLAASAAAATITLQDTTGSPVNVLKIDAKYPGSRGNTFKVTVAVNPIDSAKKDIKLFEGTTLLRTFTFTSGTVAAAVDAINSDTSNQWIVATKLVDGNGTLANVSTQSFTGGTSGIAGIANSDYTNALAAFETQTFHVLALDGLSDSALHTSVVAWVSRVRSEGKGIIAVLGGSASDDIASDAVSKATTRSATYNHEGIVNVGSGAKLDGVSLSSAQISCFVAGLIAGKALNQSTTYAIAPFVDVTRRWTRSEQELAIKGGVFLLYHDGRQVKVLRGMNSLVTLRTGQSKLWKKIRSTRVMDAINADLQRTAEDSYIGKVNNTEEGRLALISACKQYLQTLASSGVIEQAGFNVILDPNYYATNASQTPEPDQVFLQWTAKLTDTMEQIFGTFIVQ</sequence>
<accession>A0ABV1L256</accession>
<evidence type="ECO:0000313" key="5">
    <source>
        <dbReference type="EMBL" id="MEQ4486404.1"/>
    </source>
</evidence>
<evidence type="ECO:0000313" key="6">
    <source>
        <dbReference type="Proteomes" id="UP001493487"/>
    </source>
</evidence>
<dbReference type="RefSeq" id="WP_232189493.1">
    <property type="nucleotide sequence ID" value="NZ_JAIOAP010000020.1"/>
</dbReference>
<dbReference type="Proteomes" id="UP001493487">
    <property type="component" value="Unassembled WGS sequence"/>
</dbReference>
<dbReference type="InterPro" id="IPR035089">
    <property type="entry name" value="Phage_sheath_subtilisin"/>
</dbReference>
<protein>
    <submittedName>
        <fullName evidence="5">Phage tail sheath family protein</fullName>
    </submittedName>
</protein>
<evidence type="ECO:0000256" key="1">
    <source>
        <dbReference type="ARBA" id="ARBA00008005"/>
    </source>
</evidence>
<evidence type="ECO:0000259" key="3">
    <source>
        <dbReference type="Pfam" id="PF17481"/>
    </source>
</evidence>
<organism evidence="5 6">
    <name type="scientific">Cohnella silvisoli</name>
    <dbReference type="NCBI Taxonomy" id="2873699"/>
    <lineage>
        <taxon>Bacteria</taxon>
        <taxon>Bacillati</taxon>
        <taxon>Bacillota</taxon>
        <taxon>Bacilli</taxon>
        <taxon>Bacillales</taxon>
        <taxon>Paenibacillaceae</taxon>
        <taxon>Cohnella</taxon>
    </lineage>
</organism>
<gene>
    <name evidence="5" type="ORF">QJS35_28935</name>
</gene>
<name>A0ABV1L256_9BACL</name>
<dbReference type="Gene3D" id="3.40.50.11790">
    <property type="match status" value="1"/>
</dbReference>
<evidence type="ECO:0000259" key="4">
    <source>
        <dbReference type="Pfam" id="PF17482"/>
    </source>
</evidence>
<dbReference type="Pfam" id="PF17481">
    <property type="entry name" value="Phage_sheath_domII"/>
    <property type="match status" value="1"/>
</dbReference>
<keyword evidence="6" id="KW-1185">Reference proteome</keyword>
<evidence type="ECO:0000259" key="2">
    <source>
        <dbReference type="Pfam" id="PF04984"/>
    </source>
</evidence>
<dbReference type="EMBL" id="JASKHM010000021">
    <property type="protein sequence ID" value="MEQ4486404.1"/>
    <property type="molecule type" value="Genomic_DNA"/>
</dbReference>
<dbReference type="Pfam" id="PF17482">
    <property type="entry name" value="Phage_sheath_1C"/>
    <property type="match status" value="1"/>
</dbReference>
<dbReference type="InterPro" id="IPR035326">
    <property type="entry name" value="Beta_sandwich_Seath"/>
</dbReference>
<reference evidence="5 6" key="1">
    <citation type="journal article" date="2023" name="Genome Announc.">
        <title>Pan-Genome Analyses of the Genus Cohnella and Proposal of the Novel Species Cohnella silvisoli sp. nov., Isolated from Forest Soil.</title>
        <authorList>
            <person name="Wang C."/>
            <person name="Mao L."/>
            <person name="Bao G."/>
            <person name="Zhu H."/>
        </authorList>
    </citation>
    <scope>NUCLEOTIDE SEQUENCE [LARGE SCALE GENOMIC DNA]</scope>
    <source>
        <strain evidence="5 6">NL03-T5-1</strain>
    </source>
</reference>
<proteinExistence type="inferred from homology"/>
<comment type="similarity">
    <text evidence="1">Belongs to the myoviridae tail sheath protein family.</text>
</comment>
<feature type="domain" description="Tail sheath protein subtilisin-like" evidence="2">
    <location>
        <begin position="208"/>
        <end position="370"/>
    </location>
</feature>
<comment type="caution">
    <text evidence="5">The sequence shown here is derived from an EMBL/GenBank/DDBJ whole genome shotgun (WGS) entry which is preliminary data.</text>
</comment>
<dbReference type="Gene3D" id="3.30.1490.450">
    <property type="match status" value="1"/>
</dbReference>
<dbReference type="Pfam" id="PF04984">
    <property type="entry name" value="Phage_sheath_1"/>
    <property type="match status" value="1"/>
</dbReference>
<feature type="domain" description="Phage tail sheath protein-like beta-sandwich" evidence="3">
    <location>
        <begin position="95"/>
        <end position="204"/>
    </location>
</feature>
<dbReference type="Gene3D" id="3.30.360.90">
    <property type="match status" value="1"/>
</dbReference>
<dbReference type="Gene3D" id="2.60.40.4290">
    <property type="match status" value="1"/>
</dbReference>